<name>A0ABD3R147_9STRA</name>
<sequence>MRVDGKATLLLWMSFMVTKGSASTTGATATDQSSSVCHTTSGDAQCPTFPLENCLVGFPLRAKHVLTPLFPNVTWLACAWEVHPLVSKVAVSNPNRSQPVNRIPTMFHNGTSTTSNPSTKEKGEKNDTDILSWTSLLSINDIPSILSQTNDGNPLLHGSDYKLVKKIILPPSHEHAGEEYMGMLPKPYYSIQEVLHHFHYGGFSLVVDRMQIRSMSVANKVRQLKEALGVKHVGVNLYLTPEALEDDDDGRGGWKRKQVRQGL</sequence>
<evidence type="ECO:0000256" key="2">
    <source>
        <dbReference type="SAM" id="SignalP"/>
    </source>
</evidence>
<feature type="compositionally biased region" description="Polar residues" evidence="1">
    <location>
        <begin position="108"/>
        <end position="118"/>
    </location>
</feature>
<dbReference type="AlphaFoldDB" id="A0ABD3R147"/>
<keyword evidence="2" id="KW-0732">Signal</keyword>
<comment type="caution">
    <text evidence="3">The sequence shown here is derived from an EMBL/GenBank/DDBJ whole genome shotgun (WGS) entry which is preliminary data.</text>
</comment>
<evidence type="ECO:0000313" key="3">
    <source>
        <dbReference type="EMBL" id="KAL3805912.1"/>
    </source>
</evidence>
<feature type="region of interest" description="Disordered" evidence="1">
    <location>
        <begin position="100"/>
        <end position="125"/>
    </location>
</feature>
<feature type="chain" id="PRO_5044869073" evidence="2">
    <location>
        <begin position="23"/>
        <end position="263"/>
    </location>
</feature>
<organism evidence="3 4">
    <name type="scientific">Cyclotella cryptica</name>
    <dbReference type="NCBI Taxonomy" id="29204"/>
    <lineage>
        <taxon>Eukaryota</taxon>
        <taxon>Sar</taxon>
        <taxon>Stramenopiles</taxon>
        <taxon>Ochrophyta</taxon>
        <taxon>Bacillariophyta</taxon>
        <taxon>Coscinodiscophyceae</taxon>
        <taxon>Thalassiosirophycidae</taxon>
        <taxon>Stephanodiscales</taxon>
        <taxon>Stephanodiscaceae</taxon>
        <taxon>Cyclotella</taxon>
    </lineage>
</organism>
<evidence type="ECO:0000313" key="4">
    <source>
        <dbReference type="Proteomes" id="UP001516023"/>
    </source>
</evidence>
<reference evidence="3 4" key="1">
    <citation type="journal article" date="2020" name="G3 (Bethesda)">
        <title>Improved Reference Genome for Cyclotella cryptica CCMP332, a Model for Cell Wall Morphogenesis, Salinity Adaptation, and Lipid Production in Diatoms (Bacillariophyta).</title>
        <authorList>
            <person name="Roberts W.R."/>
            <person name="Downey K.M."/>
            <person name="Ruck E.C."/>
            <person name="Traller J.C."/>
            <person name="Alverson A.J."/>
        </authorList>
    </citation>
    <scope>NUCLEOTIDE SEQUENCE [LARGE SCALE GENOMIC DNA]</scope>
    <source>
        <strain evidence="3 4">CCMP332</strain>
    </source>
</reference>
<evidence type="ECO:0000256" key="1">
    <source>
        <dbReference type="SAM" id="MobiDB-lite"/>
    </source>
</evidence>
<gene>
    <name evidence="3" type="ORF">HJC23_007873</name>
</gene>
<dbReference type="EMBL" id="JABMIG020000001">
    <property type="protein sequence ID" value="KAL3805912.1"/>
    <property type="molecule type" value="Genomic_DNA"/>
</dbReference>
<protein>
    <submittedName>
        <fullName evidence="3">Uncharacterized protein</fullName>
    </submittedName>
</protein>
<proteinExistence type="predicted"/>
<accession>A0ABD3R147</accession>
<feature type="signal peptide" evidence="2">
    <location>
        <begin position="1"/>
        <end position="22"/>
    </location>
</feature>
<dbReference type="Proteomes" id="UP001516023">
    <property type="component" value="Unassembled WGS sequence"/>
</dbReference>
<dbReference type="Gene3D" id="2.60.120.650">
    <property type="entry name" value="Cupin"/>
    <property type="match status" value="1"/>
</dbReference>
<keyword evidence="4" id="KW-1185">Reference proteome</keyword>